<dbReference type="InterPro" id="IPR009071">
    <property type="entry name" value="HMG_box_dom"/>
</dbReference>
<sequence length="185" mass="21846">MAEDDWKTKCKQLKKKVLQVEENNKVAALAVSRSKVVLNRLRLEYSVLLERLESRVNLPESEEEDEEEEEIELVERKDLKRKKNTAPQYRDPDMPKRPLNPYLMFCDLEKDKLKREAEAEGKDIDLSKALGEKWRGMSTEEKQPYLDLYNTAKEKFNQDMKEYEENLPKKQKLEAQATESPVPEQ</sequence>
<evidence type="ECO:0000256" key="2">
    <source>
        <dbReference type="ARBA" id="ARBA00023125"/>
    </source>
</evidence>
<dbReference type="VEuPathDB" id="FungiDB:BON22_4657"/>
<dbReference type="InterPro" id="IPR050342">
    <property type="entry name" value="HMGB"/>
</dbReference>
<dbReference type="Pfam" id="PF00505">
    <property type="entry name" value="HMG_box"/>
    <property type="match status" value="1"/>
</dbReference>
<evidence type="ECO:0000313" key="7">
    <source>
        <dbReference type="EMBL" id="CDR47106.1"/>
    </source>
</evidence>
<dbReference type="SUPFAM" id="SSF47095">
    <property type="entry name" value="HMG-box"/>
    <property type="match status" value="1"/>
</dbReference>
<evidence type="ECO:0000256" key="1">
    <source>
        <dbReference type="ARBA" id="ARBA00004123"/>
    </source>
</evidence>
<evidence type="ECO:0000256" key="5">
    <source>
        <dbReference type="SAM" id="MobiDB-lite"/>
    </source>
</evidence>
<dbReference type="GO" id="GO:0003677">
    <property type="term" value="F:DNA binding"/>
    <property type="evidence" value="ECO:0007669"/>
    <property type="project" value="UniProtKB-UniRule"/>
</dbReference>
<dbReference type="PANTHER" id="PTHR48112">
    <property type="entry name" value="HIGH MOBILITY GROUP PROTEIN DSP1"/>
    <property type="match status" value="1"/>
</dbReference>
<evidence type="ECO:0000256" key="3">
    <source>
        <dbReference type="ARBA" id="ARBA00023242"/>
    </source>
</evidence>
<dbReference type="PhylomeDB" id="A0A061BCQ5"/>
<name>A0A061BCQ5_CYBFA</name>
<dbReference type="GO" id="GO:0005634">
    <property type="term" value="C:nucleus"/>
    <property type="evidence" value="ECO:0007669"/>
    <property type="project" value="UniProtKB-SubCell"/>
</dbReference>
<feature type="domain" description="HMG box" evidence="6">
    <location>
        <begin position="95"/>
        <end position="164"/>
    </location>
</feature>
<protein>
    <submittedName>
        <fullName evidence="7">CYFA0S28e00892g1_1</fullName>
    </submittedName>
</protein>
<keyword evidence="3 4" id="KW-0539">Nucleus</keyword>
<evidence type="ECO:0000256" key="4">
    <source>
        <dbReference type="PROSITE-ProRule" id="PRU00267"/>
    </source>
</evidence>
<dbReference type="InterPro" id="IPR056513">
    <property type="entry name" value="INO80F"/>
</dbReference>
<proteinExistence type="predicted"/>
<gene>
    <name evidence="7" type="ORF">CYFA0S_28e00892g</name>
</gene>
<comment type="subcellular location">
    <subcellularLocation>
        <location evidence="1">Nucleus</location>
    </subcellularLocation>
</comment>
<accession>A0A061BCQ5</accession>
<dbReference type="PROSITE" id="PS50118">
    <property type="entry name" value="HMG_BOX_2"/>
    <property type="match status" value="1"/>
</dbReference>
<reference evidence="7" key="1">
    <citation type="journal article" date="2014" name="Genome Announc.">
        <title>Genome sequence of the yeast Cyberlindnera fabianii (Hansenula fabianii).</title>
        <authorList>
            <person name="Freel K.C."/>
            <person name="Sarilar V."/>
            <person name="Neuveglise C."/>
            <person name="Devillers H."/>
            <person name="Friedrich A."/>
            <person name="Schacherer J."/>
        </authorList>
    </citation>
    <scope>NUCLEOTIDE SEQUENCE</scope>
    <source>
        <strain evidence="7">YJS4271</strain>
    </source>
</reference>
<dbReference type="Gene3D" id="1.10.30.10">
    <property type="entry name" value="High mobility group box domain"/>
    <property type="match status" value="1"/>
</dbReference>
<feature type="region of interest" description="Disordered" evidence="5">
    <location>
        <begin position="159"/>
        <end position="185"/>
    </location>
</feature>
<feature type="compositionally biased region" description="Basic and acidic residues" evidence="5">
    <location>
        <begin position="159"/>
        <end position="173"/>
    </location>
</feature>
<dbReference type="OrthoDB" id="10070927at2759"/>
<dbReference type="AlphaFoldDB" id="A0A061BCQ5"/>
<dbReference type="Pfam" id="PF24245">
    <property type="entry name" value="INO80F"/>
    <property type="match status" value="1"/>
</dbReference>
<evidence type="ECO:0000259" key="6">
    <source>
        <dbReference type="PROSITE" id="PS50118"/>
    </source>
</evidence>
<feature type="DNA-binding region" description="HMG box" evidence="4">
    <location>
        <begin position="95"/>
        <end position="164"/>
    </location>
</feature>
<dbReference type="SMART" id="SM00398">
    <property type="entry name" value="HMG"/>
    <property type="match status" value="1"/>
</dbReference>
<keyword evidence="2 4" id="KW-0238">DNA-binding</keyword>
<feature type="region of interest" description="Disordered" evidence="5">
    <location>
        <begin position="56"/>
        <end position="101"/>
    </location>
</feature>
<organism evidence="7">
    <name type="scientific">Cyberlindnera fabianii</name>
    <name type="common">Yeast</name>
    <name type="synonym">Hansenula fabianii</name>
    <dbReference type="NCBI Taxonomy" id="36022"/>
    <lineage>
        <taxon>Eukaryota</taxon>
        <taxon>Fungi</taxon>
        <taxon>Dikarya</taxon>
        <taxon>Ascomycota</taxon>
        <taxon>Saccharomycotina</taxon>
        <taxon>Saccharomycetes</taxon>
        <taxon>Phaffomycetales</taxon>
        <taxon>Phaffomycetaceae</taxon>
        <taxon>Cyberlindnera</taxon>
    </lineage>
</organism>
<feature type="compositionally biased region" description="Acidic residues" evidence="5">
    <location>
        <begin position="60"/>
        <end position="72"/>
    </location>
</feature>
<dbReference type="EMBL" id="LK052913">
    <property type="protein sequence ID" value="CDR47106.1"/>
    <property type="molecule type" value="Genomic_DNA"/>
</dbReference>
<dbReference type="InterPro" id="IPR036910">
    <property type="entry name" value="HMG_box_dom_sf"/>
</dbReference>